<evidence type="ECO:0000256" key="8">
    <source>
        <dbReference type="ARBA" id="ARBA00023136"/>
    </source>
</evidence>
<feature type="domain" description="NADH-Ubiquinone oxidoreductase (complex I) chain 5 N-terminal" evidence="12">
    <location>
        <begin position="68"/>
        <end position="107"/>
    </location>
</feature>
<evidence type="ECO:0000256" key="10">
    <source>
        <dbReference type="SAM" id="Phobius"/>
    </source>
</evidence>
<dbReference type="InterPro" id="IPR025383">
    <property type="entry name" value="MrpA_C/MbhD"/>
</dbReference>
<feature type="transmembrane region" description="Helical" evidence="10">
    <location>
        <begin position="104"/>
        <end position="121"/>
    </location>
</feature>
<feature type="transmembrane region" description="Helical" evidence="10">
    <location>
        <begin position="67"/>
        <end position="92"/>
    </location>
</feature>
<dbReference type="EMBL" id="CP065989">
    <property type="protein sequence ID" value="QQB15962.1"/>
    <property type="molecule type" value="Genomic_DNA"/>
</dbReference>
<evidence type="ECO:0000259" key="11">
    <source>
        <dbReference type="Pfam" id="PF00361"/>
    </source>
</evidence>
<feature type="domain" description="Na+/H+ antiporter MnhB subunit-related protein" evidence="13">
    <location>
        <begin position="828"/>
        <end position="951"/>
    </location>
</feature>
<keyword evidence="6 10" id="KW-1133">Transmembrane helix</keyword>
<dbReference type="PANTHER" id="PTHR43373">
    <property type="entry name" value="NA(+)/H(+) ANTIPORTER SUBUNIT"/>
    <property type="match status" value="1"/>
</dbReference>
<keyword evidence="5 9" id="KW-0812">Transmembrane</keyword>
<dbReference type="GO" id="GO:0006811">
    <property type="term" value="P:monoatomic ion transport"/>
    <property type="evidence" value="ECO:0007669"/>
    <property type="project" value="UniProtKB-KW"/>
</dbReference>
<dbReference type="PRINTS" id="PR01434">
    <property type="entry name" value="NADHDHGNASE5"/>
</dbReference>
<dbReference type="InterPro" id="IPR007182">
    <property type="entry name" value="MnhB"/>
</dbReference>
<name>A0A7T4A276_9MICO</name>
<feature type="transmembrane region" description="Helical" evidence="10">
    <location>
        <begin position="366"/>
        <end position="385"/>
    </location>
</feature>
<dbReference type="InterPro" id="IPR001750">
    <property type="entry name" value="ND/Mrp_TM"/>
</dbReference>
<feature type="transmembrane region" description="Helical" evidence="10">
    <location>
        <begin position="296"/>
        <end position="316"/>
    </location>
</feature>
<evidence type="ECO:0000256" key="4">
    <source>
        <dbReference type="ARBA" id="ARBA00022475"/>
    </source>
</evidence>
<feature type="transmembrane region" description="Helical" evidence="10">
    <location>
        <begin position="565"/>
        <end position="583"/>
    </location>
</feature>
<feature type="transmembrane region" description="Helical" evidence="10">
    <location>
        <begin position="204"/>
        <end position="229"/>
    </location>
</feature>
<evidence type="ECO:0000256" key="1">
    <source>
        <dbReference type="ARBA" id="ARBA00004651"/>
    </source>
</evidence>
<keyword evidence="3" id="KW-0050">Antiport</keyword>
<feature type="domain" description="MrpA C-terminal/MbhE" evidence="15">
    <location>
        <begin position="687"/>
        <end position="758"/>
    </location>
</feature>
<feature type="transmembrane region" description="Helical" evidence="10">
    <location>
        <begin position="855"/>
        <end position="875"/>
    </location>
</feature>
<feature type="transmembrane region" description="Helical" evidence="10">
    <location>
        <begin position="595"/>
        <end position="614"/>
    </location>
</feature>
<feature type="transmembrane region" description="Helical" evidence="10">
    <location>
        <begin position="930"/>
        <end position="951"/>
    </location>
</feature>
<evidence type="ECO:0000259" key="14">
    <source>
        <dbReference type="Pfam" id="PF13244"/>
    </source>
</evidence>
<dbReference type="Proteomes" id="UP000595374">
    <property type="component" value="Chromosome"/>
</dbReference>
<keyword evidence="4" id="KW-1003">Cell membrane</keyword>
<feature type="transmembrane region" description="Helical" evidence="10">
    <location>
        <begin position="272"/>
        <end position="289"/>
    </location>
</feature>
<feature type="domain" description="MrpA C-terminal/MbhD" evidence="14">
    <location>
        <begin position="606"/>
        <end position="669"/>
    </location>
</feature>
<keyword evidence="8 10" id="KW-0472">Membrane</keyword>
<dbReference type="PANTHER" id="PTHR43373:SF1">
    <property type="entry name" value="NA(+)_H(+) ANTIPORTER SUBUNIT A"/>
    <property type="match status" value="1"/>
</dbReference>
<feature type="transmembrane region" description="Helical" evidence="10">
    <location>
        <begin position="157"/>
        <end position="184"/>
    </location>
</feature>
<feature type="transmembrane region" description="Helical" evidence="10">
    <location>
        <begin position="686"/>
        <end position="708"/>
    </location>
</feature>
<protein>
    <submittedName>
        <fullName evidence="16">Na+/H+ antiporter subunit A</fullName>
    </submittedName>
</protein>
<evidence type="ECO:0000256" key="6">
    <source>
        <dbReference type="ARBA" id="ARBA00022989"/>
    </source>
</evidence>
<feature type="transmembrane region" description="Helical" evidence="10">
    <location>
        <begin position="621"/>
        <end position="641"/>
    </location>
</feature>
<comment type="subcellular location">
    <subcellularLocation>
        <location evidence="1">Cell membrane</location>
        <topology evidence="1">Multi-pass membrane protein</topology>
    </subcellularLocation>
    <subcellularLocation>
        <location evidence="9">Membrane</location>
        <topology evidence="9">Multi-pass membrane protein</topology>
    </subcellularLocation>
</comment>
<dbReference type="GO" id="GO:0005886">
    <property type="term" value="C:plasma membrane"/>
    <property type="evidence" value="ECO:0007669"/>
    <property type="project" value="UniProtKB-SubCell"/>
</dbReference>
<evidence type="ECO:0000256" key="2">
    <source>
        <dbReference type="ARBA" id="ARBA00022448"/>
    </source>
</evidence>
<feature type="transmembrane region" description="Helical" evidence="10">
    <location>
        <begin position="742"/>
        <end position="761"/>
    </location>
</feature>
<dbReference type="AlphaFoldDB" id="A0A7T4A276"/>
<reference evidence="16 17" key="1">
    <citation type="submission" date="2020-12" db="EMBL/GenBank/DDBJ databases">
        <title>FDA dAtabase for Regulatory Grade micrObial Sequences (FDA-ARGOS): Supporting development and validation of Infectious Disease Dx tests.</title>
        <authorList>
            <person name="Sproer C."/>
            <person name="Gronow S."/>
            <person name="Severitt S."/>
            <person name="Schroder I."/>
            <person name="Tallon L."/>
            <person name="Sadzewicz L."/>
            <person name="Zhao X."/>
            <person name="Boylan J."/>
            <person name="Ott S."/>
            <person name="Bowen H."/>
            <person name="Vavikolanu K."/>
            <person name="Mehta A."/>
            <person name="Aluvathingal J."/>
            <person name="Nadendla S."/>
            <person name="Lowell S."/>
            <person name="Myers T."/>
            <person name="Yan Y."/>
            <person name="Sichtig H."/>
        </authorList>
    </citation>
    <scope>NUCLEOTIDE SEQUENCE [LARGE SCALE GENOMIC DNA]</scope>
    <source>
        <strain evidence="16 17">FDAARGOS_990</strain>
    </source>
</reference>
<keyword evidence="2" id="KW-0813">Transport</keyword>
<dbReference type="Pfam" id="PF00662">
    <property type="entry name" value="Proton_antipo_N"/>
    <property type="match status" value="1"/>
</dbReference>
<sequence>MTGAFFGAAVIAYPLVRILGRNAFFLLALVPLAGFILTLSAASALFGPDGAPVVENLDWLPALGLSGIFRLDILSWVMSLIVTGVGTLVLVYCARYFPTDEPGLARFAAVFMAFAGMMYGLVLADELLVLFVFWEGTTVFSYLLIGHSQSRRRSRQAALQALIVTTAGGLAMFVGMVLLITATGTGSMSALVERAQLGMDTGPVITTAVILILVGAVSKSALLPFHFWLPGAMAAPTPVSAYLHAAAMVKAGIYLILRLAPGYHNLPGWTEILLTLGLLTMFIGGWQALRQTDLKLLLAFGTVSQLGFLTVMAAFGSPDLTLAALALLVGHALFKACLFLCVGIIDHRAGTRDLTKLSGGWKAFPVVAVCATIAAASMAGIPPTLGFVAKEAVYSTLLESGTKAGVIALIGIMIGSILTVAYSARFVWGAFSSKPGVDDIARRDENVTLVISPIILAALTLILGPAAGVLDPYLKAWTSVLPTTNPADGEYYLALWHGFEPALGLSAVTVAAGLVLFWFRRTVAKVQSTLPAGIDFHNVYRRLISGMEALALWVTARTQRGSLPFYQSVIYLVLIGGVGLALITNNTWPIRFQLAASPLDFIVAAVLIVVAIAATRAKKRFTAVVVTGISGYAMVAFFAFIGAPDLALTQVLVETITIVVFVLVLRRLPARIGQSTGRFTPAWRAIIGAGVGVTMMVVVLLAAGVRMFDPVSVDFGELAYVIGNGQNIVNVTLVDIRVWDTFGEISVLVAAGTGVAGLIFVRGREGHLGRFSPDRTGFGRAGQLRFQPVPDEIGPRREADSDHEGLEERRASWLIAGRTLAPRNRSIILEVTARLIFHAVLVFSVYLLFTGHNTPGGGFAGGLVAGLALVVRYLAGGKFELAEAARFTPSGLLGTGLILSVLTAVGGWFWGDAVFKSIYVEGTLPLLGELKFGTPTFFDIGVYLIVVGLMLDILRSLGAEVDLHQERDELLLTDRLNTSLGLTERIGDEAEHHAVSEILNRVNHLEVDNGAEGGRL</sequence>
<dbReference type="InterPro" id="IPR046806">
    <property type="entry name" value="MrpA_C/MbhE"/>
</dbReference>
<evidence type="ECO:0000259" key="15">
    <source>
        <dbReference type="Pfam" id="PF20501"/>
    </source>
</evidence>
<evidence type="ECO:0000259" key="13">
    <source>
        <dbReference type="Pfam" id="PF04039"/>
    </source>
</evidence>
<evidence type="ECO:0000256" key="5">
    <source>
        <dbReference type="ARBA" id="ARBA00022692"/>
    </source>
</evidence>
<feature type="transmembrane region" description="Helical" evidence="10">
    <location>
        <begin position="647"/>
        <end position="665"/>
    </location>
</feature>
<dbReference type="NCBIfam" id="NF009284">
    <property type="entry name" value="PRK12644.1"/>
    <property type="match status" value="1"/>
</dbReference>
<feature type="transmembrane region" description="Helical" evidence="10">
    <location>
        <begin position="405"/>
        <end position="428"/>
    </location>
</feature>
<keyword evidence="7" id="KW-0406">Ion transport</keyword>
<evidence type="ECO:0000313" key="17">
    <source>
        <dbReference type="Proteomes" id="UP000595374"/>
    </source>
</evidence>
<dbReference type="Pfam" id="PF13244">
    <property type="entry name" value="MbhD"/>
    <property type="match status" value="1"/>
</dbReference>
<dbReference type="InterPro" id="IPR001516">
    <property type="entry name" value="Proton_antipo_N"/>
</dbReference>
<organism evidence="16 17">
    <name type="scientific">Brevibacterium casei</name>
    <dbReference type="NCBI Taxonomy" id="33889"/>
    <lineage>
        <taxon>Bacteria</taxon>
        <taxon>Bacillati</taxon>
        <taxon>Actinomycetota</taxon>
        <taxon>Actinomycetes</taxon>
        <taxon>Micrococcales</taxon>
        <taxon>Brevibacteriaceae</taxon>
        <taxon>Brevibacterium</taxon>
    </lineage>
</organism>
<accession>A0A7T4A276</accession>
<feature type="domain" description="NADH:quinone oxidoreductase/Mrp antiporter transmembrane" evidence="11">
    <location>
        <begin position="124"/>
        <end position="414"/>
    </location>
</feature>
<dbReference type="RefSeq" id="WP_198500822.1">
    <property type="nucleotide sequence ID" value="NZ_CP065989.1"/>
</dbReference>
<feature type="transmembrane region" description="Helical" evidence="10">
    <location>
        <begin position="827"/>
        <end position="849"/>
    </location>
</feature>
<dbReference type="InterPro" id="IPR050616">
    <property type="entry name" value="CPA3_Na-H_Antiporter_A"/>
</dbReference>
<feature type="transmembrane region" description="Helical" evidence="10">
    <location>
        <begin position="127"/>
        <end position="145"/>
    </location>
</feature>
<evidence type="ECO:0000259" key="12">
    <source>
        <dbReference type="Pfam" id="PF00662"/>
    </source>
</evidence>
<evidence type="ECO:0000256" key="9">
    <source>
        <dbReference type="RuleBase" id="RU000320"/>
    </source>
</evidence>
<dbReference type="GO" id="GO:0015297">
    <property type="term" value="F:antiporter activity"/>
    <property type="evidence" value="ECO:0007669"/>
    <property type="project" value="UniProtKB-KW"/>
</dbReference>
<feature type="transmembrane region" description="Helical" evidence="10">
    <location>
        <begin position="449"/>
        <end position="470"/>
    </location>
</feature>
<evidence type="ECO:0000256" key="7">
    <source>
        <dbReference type="ARBA" id="ARBA00023065"/>
    </source>
</evidence>
<proteinExistence type="predicted"/>
<dbReference type="Pfam" id="PF04039">
    <property type="entry name" value="MnhB"/>
    <property type="match status" value="1"/>
</dbReference>
<dbReference type="Pfam" id="PF00361">
    <property type="entry name" value="Proton_antipo_M"/>
    <property type="match status" value="1"/>
</dbReference>
<gene>
    <name evidence="16" type="ORF">I6H47_02655</name>
</gene>
<feature type="transmembrane region" description="Helical" evidence="10">
    <location>
        <begin position="887"/>
        <end position="910"/>
    </location>
</feature>
<evidence type="ECO:0000256" key="3">
    <source>
        <dbReference type="ARBA" id="ARBA00022449"/>
    </source>
</evidence>
<evidence type="ECO:0000313" key="16">
    <source>
        <dbReference type="EMBL" id="QQB15962.1"/>
    </source>
</evidence>
<dbReference type="Pfam" id="PF20501">
    <property type="entry name" value="MbhE"/>
    <property type="match status" value="1"/>
</dbReference>
<feature type="transmembrane region" description="Helical" evidence="10">
    <location>
        <begin position="322"/>
        <end position="345"/>
    </location>
</feature>
<feature type="transmembrane region" description="Helical" evidence="10">
    <location>
        <begin position="23"/>
        <end position="47"/>
    </location>
</feature>
<feature type="transmembrane region" description="Helical" evidence="10">
    <location>
        <begin position="502"/>
        <end position="519"/>
    </location>
</feature>